<protein>
    <recommendedName>
        <fullName evidence="3">2Fe-2S iron-sulfur cluster binding domain-containing protein</fullName>
    </recommendedName>
</protein>
<reference evidence="1" key="1">
    <citation type="submission" date="2020-10" db="EMBL/GenBank/DDBJ databases">
        <authorList>
            <person name="Gilroy R."/>
        </authorList>
    </citation>
    <scope>NUCLEOTIDE SEQUENCE</scope>
    <source>
        <strain evidence="1">23406</strain>
    </source>
</reference>
<organism evidence="1 2">
    <name type="scientific">Candidatus Stercoripulliclostridium merdipullorum</name>
    <dbReference type="NCBI Taxonomy" id="2840952"/>
    <lineage>
        <taxon>Bacteria</taxon>
        <taxon>Bacillati</taxon>
        <taxon>Bacillota</taxon>
        <taxon>Clostridia</taxon>
        <taxon>Eubacteriales</taxon>
        <taxon>Candidatus Stercoripulliclostridium</taxon>
    </lineage>
</organism>
<reference evidence="1" key="2">
    <citation type="journal article" date="2021" name="PeerJ">
        <title>Extensive microbial diversity within the chicken gut microbiome revealed by metagenomics and culture.</title>
        <authorList>
            <person name="Gilroy R."/>
            <person name="Ravi A."/>
            <person name="Getino M."/>
            <person name="Pursley I."/>
            <person name="Horton D.L."/>
            <person name="Alikhan N.F."/>
            <person name="Baker D."/>
            <person name="Gharbi K."/>
            <person name="Hall N."/>
            <person name="Watson M."/>
            <person name="Adriaenssens E.M."/>
            <person name="Foster-Nyarko E."/>
            <person name="Jarju S."/>
            <person name="Secka A."/>
            <person name="Antonio M."/>
            <person name="Oren A."/>
            <person name="Chaudhuri R.R."/>
            <person name="La Ragione R."/>
            <person name="Hildebrand F."/>
            <person name="Pallen M.J."/>
        </authorList>
    </citation>
    <scope>NUCLEOTIDE SEQUENCE</scope>
    <source>
        <strain evidence="1">23406</strain>
    </source>
</reference>
<dbReference type="Gene3D" id="3.10.20.30">
    <property type="match status" value="1"/>
</dbReference>
<dbReference type="EMBL" id="DVOH01000039">
    <property type="protein sequence ID" value="HIV00534.1"/>
    <property type="molecule type" value="Genomic_DNA"/>
</dbReference>
<dbReference type="GO" id="GO:0051536">
    <property type="term" value="F:iron-sulfur cluster binding"/>
    <property type="evidence" value="ECO:0007669"/>
    <property type="project" value="InterPro"/>
</dbReference>
<dbReference type="CDD" id="cd00207">
    <property type="entry name" value="fer2"/>
    <property type="match status" value="1"/>
</dbReference>
<dbReference type="InterPro" id="IPR012675">
    <property type="entry name" value="Beta-grasp_dom_sf"/>
</dbReference>
<dbReference type="AlphaFoldDB" id="A0A9D1SXU2"/>
<dbReference type="InterPro" id="IPR001041">
    <property type="entry name" value="2Fe-2S_ferredoxin-type"/>
</dbReference>
<dbReference type="SUPFAM" id="SSF54292">
    <property type="entry name" value="2Fe-2S ferredoxin-like"/>
    <property type="match status" value="1"/>
</dbReference>
<evidence type="ECO:0008006" key="3">
    <source>
        <dbReference type="Google" id="ProtNLM"/>
    </source>
</evidence>
<evidence type="ECO:0000313" key="2">
    <source>
        <dbReference type="Proteomes" id="UP000886891"/>
    </source>
</evidence>
<accession>A0A9D1SXU2</accession>
<name>A0A9D1SXU2_9FIRM</name>
<dbReference type="InterPro" id="IPR036010">
    <property type="entry name" value="2Fe-2S_ferredoxin-like_sf"/>
</dbReference>
<sequence>MKLILKTQQPESLRDRLIAEGFRFPCGGKGVCGRCRIVAPALPVTALDRRFLTDDEMTRGVRLACDKTFDKELHLECMLDRATPERKLDDPEVIVFLGSRTAEISLTDGDIVDSVVVEYGDCTTREIRAAIDKEAIEMFERYHCAKANVMMVAGGWREIEAFAAGSDVEGGGRYEAARFSMPAEEVYLPPVKGGAGSGDLLEIADREDGTLTVIADGTLRFWYRGDSILTAEIPFKPDDPYGARVIKATLRYFAEEVIPTTFIGSENDYVRFTGAVGFVPKGSSLARDKALAAMQSNRVKTALDRLYRRVETVDLVNEDRWQQLLASG</sequence>
<dbReference type="Proteomes" id="UP000886891">
    <property type="component" value="Unassembled WGS sequence"/>
</dbReference>
<gene>
    <name evidence="1" type="ORF">IAB14_05420</name>
</gene>
<evidence type="ECO:0000313" key="1">
    <source>
        <dbReference type="EMBL" id="HIV00534.1"/>
    </source>
</evidence>
<proteinExistence type="predicted"/>
<comment type="caution">
    <text evidence="1">The sequence shown here is derived from an EMBL/GenBank/DDBJ whole genome shotgun (WGS) entry which is preliminary data.</text>
</comment>